<dbReference type="InterPro" id="IPR017438">
    <property type="entry name" value="ATP-NAD_kinase_N"/>
</dbReference>
<dbReference type="Proteomes" id="UP000265515">
    <property type="component" value="Unassembled WGS sequence"/>
</dbReference>
<dbReference type="FunFam" id="3.40.50.10330:FF:000027">
    <property type="entry name" value="NADH kinase"/>
    <property type="match status" value="1"/>
</dbReference>
<sequence>MNRAVRKLLVVTKRSAYDLYVVQHNDLHVKTMVEAKYNQLVCNLTDRHLAHSNAVSKCHEVLEKCGVQWQSIRRDELREPIQGVDLVITIGGDGTMLETSHFLDDKIPMIGINSDPTKQTEVEERLQDYDAKRSTGYLCAATTDDFEQVLDEVLSGTRLPTEVARIKATVDGALCLPPVLNDVLLAHPSPASVSRCNYYIQKVKGLKEGEDGVLVSPSIHSRSSGLRVCTAVGSTAATRSAGGFRMPFLSKNLQYMLREPLQPHPRHKNYLHGLILDDEVMKVKWGSRQGRIFADGSHLSRELQIGSSIEITSKAPVLQLYPGTKLISKK</sequence>
<comment type="similarity">
    <text evidence="1">Belongs to the NAD kinase family.</text>
</comment>
<dbReference type="InterPro" id="IPR002504">
    <property type="entry name" value="NADK"/>
</dbReference>
<dbReference type="Gene3D" id="3.40.50.10330">
    <property type="entry name" value="Probable inorganic polyphosphate/atp-NAD kinase, domain 1"/>
    <property type="match status" value="1"/>
</dbReference>
<dbReference type="InterPro" id="IPR016064">
    <property type="entry name" value="NAD/diacylglycerol_kinase_sf"/>
</dbReference>
<keyword evidence="3" id="KW-0418">Kinase</keyword>
<gene>
    <name evidence="6" type="ORF">CBR_g12698</name>
</gene>
<reference evidence="6 7" key="1">
    <citation type="journal article" date="2018" name="Cell">
        <title>The Chara Genome: Secondary Complexity and Implications for Plant Terrestrialization.</title>
        <authorList>
            <person name="Nishiyama T."/>
            <person name="Sakayama H."/>
            <person name="Vries J.D."/>
            <person name="Buschmann H."/>
            <person name="Saint-Marcoux D."/>
            <person name="Ullrich K.K."/>
            <person name="Haas F.B."/>
            <person name="Vanderstraeten L."/>
            <person name="Becker D."/>
            <person name="Lang D."/>
            <person name="Vosolsobe S."/>
            <person name="Rombauts S."/>
            <person name="Wilhelmsson P.K.I."/>
            <person name="Janitza P."/>
            <person name="Kern R."/>
            <person name="Heyl A."/>
            <person name="Rumpler F."/>
            <person name="Villalobos L.I.A.C."/>
            <person name="Clay J.M."/>
            <person name="Skokan R."/>
            <person name="Toyoda A."/>
            <person name="Suzuki Y."/>
            <person name="Kagoshima H."/>
            <person name="Schijlen E."/>
            <person name="Tajeshwar N."/>
            <person name="Catarino B."/>
            <person name="Hetherington A.J."/>
            <person name="Saltykova A."/>
            <person name="Bonnot C."/>
            <person name="Breuninger H."/>
            <person name="Symeonidi A."/>
            <person name="Radhakrishnan G.V."/>
            <person name="Van Nieuwerburgh F."/>
            <person name="Deforce D."/>
            <person name="Chang C."/>
            <person name="Karol K.G."/>
            <person name="Hedrich R."/>
            <person name="Ulvskov P."/>
            <person name="Glockner G."/>
            <person name="Delwiche C.F."/>
            <person name="Petrasek J."/>
            <person name="Van de Peer Y."/>
            <person name="Friml J."/>
            <person name="Beilby M."/>
            <person name="Dolan L."/>
            <person name="Kohara Y."/>
            <person name="Sugano S."/>
            <person name="Fujiyama A."/>
            <person name="Delaux P.-M."/>
            <person name="Quint M."/>
            <person name="TheiBen G."/>
            <person name="Hagemann M."/>
            <person name="Harholt J."/>
            <person name="Dunand C."/>
            <person name="Zachgo S."/>
            <person name="Langdale J."/>
            <person name="Maumus F."/>
            <person name="Straeten D.V.D."/>
            <person name="Gould S.B."/>
            <person name="Rensing S.A."/>
        </authorList>
    </citation>
    <scope>NUCLEOTIDE SEQUENCE [LARGE SCALE GENOMIC DNA]</scope>
    <source>
        <strain evidence="6 7">S276</strain>
    </source>
</reference>
<dbReference type="EMBL" id="BFEA01000175">
    <property type="protein sequence ID" value="GBG72980.1"/>
    <property type="molecule type" value="Genomic_DNA"/>
</dbReference>
<evidence type="ECO:0000256" key="1">
    <source>
        <dbReference type="ARBA" id="ARBA00010995"/>
    </source>
</evidence>
<keyword evidence="2" id="KW-0808">Transferase</keyword>
<protein>
    <recommendedName>
        <fullName evidence="8">NADH kinase</fullName>
    </recommendedName>
</protein>
<dbReference type="GO" id="GO:0019674">
    <property type="term" value="P:NAD+ metabolic process"/>
    <property type="evidence" value="ECO:0007669"/>
    <property type="project" value="InterPro"/>
</dbReference>
<dbReference type="OMA" id="KSVEWKA"/>
<evidence type="ECO:0000256" key="3">
    <source>
        <dbReference type="ARBA" id="ARBA00022777"/>
    </source>
</evidence>
<dbReference type="GO" id="GO:0006741">
    <property type="term" value="P:NADP+ biosynthetic process"/>
    <property type="evidence" value="ECO:0007669"/>
    <property type="project" value="InterPro"/>
</dbReference>
<evidence type="ECO:0000313" key="6">
    <source>
        <dbReference type="EMBL" id="GBG72980.1"/>
    </source>
</evidence>
<keyword evidence="4" id="KW-0521">NADP</keyword>
<dbReference type="PANTHER" id="PTHR20275">
    <property type="entry name" value="NAD KINASE"/>
    <property type="match status" value="1"/>
</dbReference>
<dbReference type="GO" id="GO:0003951">
    <property type="term" value="F:NAD+ kinase activity"/>
    <property type="evidence" value="ECO:0007669"/>
    <property type="project" value="InterPro"/>
</dbReference>
<keyword evidence="5" id="KW-0520">NAD</keyword>
<dbReference type="STRING" id="69332.A0A388KSD7"/>
<evidence type="ECO:0000256" key="4">
    <source>
        <dbReference type="ARBA" id="ARBA00022857"/>
    </source>
</evidence>
<evidence type="ECO:0000313" key="7">
    <source>
        <dbReference type="Proteomes" id="UP000265515"/>
    </source>
</evidence>
<dbReference type="Pfam" id="PF01513">
    <property type="entry name" value="NAD_kinase"/>
    <property type="match status" value="1"/>
</dbReference>
<dbReference type="PANTHER" id="PTHR20275:SF28">
    <property type="entry name" value="NADH KINASE"/>
    <property type="match status" value="1"/>
</dbReference>
<proteinExistence type="inferred from homology"/>
<dbReference type="AlphaFoldDB" id="A0A388KSD7"/>
<organism evidence="6 7">
    <name type="scientific">Chara braunii</name>
    <name type="common">Braun's stonewort</name>
    <dbReference type="NCBI Taxonomy" id="69332"/>
    <lineage>
        <taxon>Eukaryota</taxon>
        <taxon>Viridiplantae</taxon>
        <taxon>Streptophyta</taxon>
        <taxon>Charophyceae</taxon>
        <taxon>Charales</taxon>
        <taxon>Characeae</taxon>
        <taxon>Chara</taxon>
    </lineage>
</organism>
<dbReference type="Gramene" id="GBG72980">
    <property type="protein sequence ID" value="GBG72980"/>
    <property type="gene ID" value="CBR_g12698"/>
</dbReference>
<dbReference type="InterPro" id="IPR017437">
    <property type="entry name" value="ATP-NAD_kinase_PpnK-typ_C"/>
</dbReference>
<evidence type="ECO:0000256" key="5">
    <source>
        <dbReference type="ARBA" id="ARBA00023027"/>
    </source>
</evidence>
<comment type="caution">
    <text evidence="6">The sequence shown here is derived from an EMBL/GenBank/DDBJ whole genome shotgun (WGS) entry which is preliminary data.</text>
</comment>
<evidence type="ECO:0000256" key="2">
    <source>
        <dbReference type="ARBA" id="ARBA00022679"/>
    </source>
</evidence>
<dbReference type="SUPFAM" id="SSF111331">
    <property type="entry name" value="NAD kinase/diacylglycerol kinase-like"/>
    <property type="match status" value="1"/>
</dbReference>
<dbReference type="Gene3D" id="2.60.200.30">
    <property type="entry name" value="Probable inorganic polyphosphate/atp-NAD kinase, domain 2"/>
    <property type="match status" value="1"/>
</dbReference>
<accession>A0A388KSD7</accession>
<dbReference type="OrthoDB" id="185618at2759"/>
<keyword evidence="7" id="KW-1185">Reference proteome</keyword>
<evidence type="ECO:0008006" key="8">
    <source>
        <dbReference type="Google" id="ProtNLM"/>
    </source>
</evidence>
<name>A0A388KSD7_CHABU</name>